<dbReference type="GO" id="GO:0012505">
    <property type="term" value="C:endomembrane system"/>
    <property type="evidence" value="ECO:0007669"/>
    <property type="project" value="UniProtKB-SubCell"/>
</dbReference>
<feature type="transmembrane region" description="Helical" evidence="6">
    <location>
        <begin position="617"/>
        <end position="637"/>
    </location>
</feature>
<dbReference type="GO" id="GO:0016020">
    <property type="term" value="C:membrane"/>
    <property type="evidence" value="ECO:0007669"/>
    <property type="project" value="UniProtKB-SubCell"/>
</dbReference>
<feature type="transmembrane region" description="Helical" evidence="6">
    <location>
        <begin position="340"/>
        <end position="363"/>
    </location>
</feature>
<dbReference type="Gene3D" id="1.20.5.2700">
    <property type="match status" value="1"/>
</dbReference>
<evidence type="ECO:0000259" key="7">
    <source>
        <dbReference type="Pfam" id="PF00361"/>
    </source>
</evidence>
<feature type="transmembrane region" description="Helical" evidence="6">
    <location>
        <begin position="300"/>
        <end position="320"/>
    </location>
</feature>
<feature type="transmembrane region" description="Helical" evidence="6">
    <location>
        <begin position="207"/>
        <end position="228"/>
    </location>
</feature>
<feature type="domain" description="NADH:quinone oxidoreductase/Mrp antiporter transmembrane" evidence="7">
    <location>
        <begin position="128"/>
        <end position="404"/>
    </location>
</feature>
<sequence length="639" mass="66657">MQWMVLVPALAALAGITLSVPSNRLAAWIAVGGGIVTWLASVWQLRVLLAVDGRHTSGSVGALPFGELDVPLGLVATWPLALVAATVATVALVIQVYSRWYLWYDPRYPAFAATVSVFTAAMLLTVLADDVILLVVGWEVMGWCSYLLIGHHSTKPAARRAALKALVVTRSADIGFVLGMAMLAAGARTTSVAGIVEHWSAAAPTRGLVLALVLVIVGVAGKSAVFPFQDWLPDAMEGPTPASALIHAATMVAAGSVVLIHLFELLAVTDPARVLLAVLASVSLLGGAVMAFAQADLKRLLAWSTVSQVALMLAVLAAATPQTGPDAAAQHLVAHAWFKALLFLATGWLAVLVGGTAMATVASGARRYRVLRRRFAWGLLALAGVPPFVGFFSKELVLGTAESAATGGGGIASVLVLSAVGASAPLTAAYCMRAWLVLDRPTQVEQLAVIYQQEPVERIDDFFDEPQVVHEAEGLERAEAAISSSARSGTTLLAAMTLVGSVVALLPIWRSDVHLNLQLLAATLLLMVVAALAVKLAARGVRTRDAAARIPARASLAAERGLGADYAYRLLVATPVVALARAVTWFDREVLDAWVRGAGAGARLLGRAGELLTPRRATPALALVLGGVLVLAALGVVTR</sequence>
<dbReference type="Pfam" id="PF00662">
    <property type="entry name" value="Proton_antipo_N"/>
    <property type="match status" value="1"/>
</dbReference>
<evidence type="ECO:0000256" key="3">
    <source>
        <dbReference type="ARBA" id="ARBA00022989"/>
    </source>
</evidence>
<reference evidence="9 10" key="1">
    <citation type="submission" date="2018-07" db="EMBL/GenBank/DDBJ databases">
        <title>Complete genome sequencing of Ornithinimicrobium sp. AMA3305.</title>
        <authorList>
            <person name="Bae J.-W."/>
        </authorList>
    </citation>
    <scope>NUCLEOTIDE SEQUENCE [LARGE SCALE GENOMIC DNA]</scope>
    <source>
        <strain evidence="9 10">AMA3305</strain>
    </source>
</reference>
<dbReference type="InterPro" id="IPR003945">
    <property type="entry name" value="NU5C-like"/>
</dbReference>
<evidence type="ECO:0000259" key="8">
    <source>
        <dbReference type="Pfam" id="PF00662"/>
    </source>
</evidence>
<keyword evidence="2 5" id="KW-0812">Transmembrane</keyword>
<dbReference type="AlphaFoldDB" id="A0A345NT33"/>
<evidence type="ECO:0000256" key="5">
    <source>
        <dbReference type="RuleBase" id="RU000320"/>
    </source>
</evidence>
<feature type="transmembrane region" description="Helical" evidence="6">
    <location>
        <begin position="75"/>
        <end position="96"/>
    </location>
</feature>
<dbReference type="KEGG" id="orn:DV701_16565"/>
<feature type="transmembrane region" description="Helical" evidence="6">
    <location>
        <begin position="274"/>
        <end position="293"/>
    </location>
</feature>
<evidence type="ECO:0000256" key="6">
    <source>
        <dbReference type="SAM" id="Phobius"/>
    </source>
</evidence>
<dbReference type="GO" id="GO:0008137">
    <property type="term" value="F:NADH dehydrogenase (ubiquinone) activity"/>
    <property type="evidence" value="ECO:0007669"/>
    <property type="project" value="InterPro"/>
</dbReference>
<keyword evidence="4 6" id="KW-0472">Membrane</keyword>
<feature type="transmembrane region" description="Helical" evidence="6">
    <location>
        <begin position="108"/>
        <end position="125"/>
    </location>
</feature>
<evidence type="ECO:0000256" key="2">
    <source>
        <dbReference type="ARBA" id="ARBA00022692"/>
    </source>
</evidence>
<feature type="transmembrane region" description="Helical" evidence="6">
    <location>
        <begin position="161"/>
        <end position="187"/>
    </location>
</feature>
<keyword evidence="10" id="KW-1185">Reference proteome</keyword>
<dbReference type="Pfam" id="PF00361">
    <property type="entry name" value="Proton_antipo_M"/>
    <property type="match status" value="1"/>
</dbReference>
<feature type="transmembrane region" description="Helical" evidence="6">
    <location>
        <begin position="492"/>
        <end position="509"/>
    </location>
</feature>
<gene>
    <name evidence="9" type="ORF">DV701_16565</name>
</gene>
<feature type="transmembrane region" description="Helical" evidence="6">
    <location>
        <begin position="412"/>
        <end position="432"/>
    </location>
</feature>
<dbReference type="PANTHER" id="PTHR42829:SF2">
    <property type="entry name" value="NADH-UBIQUINONE OXIDOREDUCTASE CHAIN 5"/>
    <property type="match status" value="1"/>
</dbReference>
<evidence type="ECO:0000313" key="10">
    <source>
        <dbReference type="Proteomes" id="UP000253790"/>
    </source>
</evidence>
<dbReference type="InterPro" id="IPR001750">
    <property type="entry name" value="ND/Mrp_TM"/>
</dbReference>
<accession>A0A345NT33</accession>
<evidence type="ECO:0000256" key="1">
    <source>
        <dbReference type="ARBA" id="ARBA00004127"/>
    </source>
</evidence>
<dbReference type="OrthoDB" id="9811798at2"/>
<protein>
    <submittedName>
        <fullName evidence="9">NADH-quinone oxidoreductase subunit L</fullName>
    </submittedName>
</protein>
<name>A0A345NT33_9MICO</name>
<dbReference type="InterPro" id="IPR001516">
    <property type="entry name" value="Proton_antipo_N"/>
</dbReference>
<comment type="subcellular location">
    <subcellularLocation>
        <location evidence="1">Endomembrane system</location>
        <topology evidence="1">Multi-pass membrane protein</topology>
    </subcellularLocation>
    <subcellularLocation>
        <location evidence="5">Membrane</location>
        <topology evidence="5">Multi-pass membrane protein</topology>
    </subcellularLocation>
</comment>
<feature type="transmembrane region" description="Helical" evidence="6">
    <location>
        <begin position="131"/>
        <end position="149"/>
    </location>
</feature>
<proteinExistence type="predicted"/>
<evidence type="ECO:0000313" key="9">
    <source>
        <dbReference type="EMBL" id="AXH98191.1"/>
    </source>
</evidence>
<feature type="transmembrane region" description="Helical" evidence="6">
    <location>
        <begin position="240"/>
        <end position="262"/>
    </location>
</feature>
<evidence type="ECO:0000256" key="4">
    <source>
        <dbReference type="ARBA" id="ARBA00023136"/>
    </source>
</evidence>
<dbReference type="PANTHER" id="PTHR42829">
    <property type="entry name" value="NADH-UBIQUINONE OXIDOREDUCTASE CHAIN 5"/>
    <property type="match status" value="1"/>
</dbReference>
<feature type="transmembrane region" description="Helical" evidence="6">
    <location>
        <begin position="375"/>
        <end position="392"/>
    </location>
</feature>
<feature type="domain" description="NADH-Ubiquinone oxidoreductase (complex I) chain 5 N-terminal" evidence="8">
    <location>
        <begin position="64"/>
        <end position="111"/>
    </location>
</feature>
<dbReference type="Proteomes" id="UP000253790">
    <property type="component" value="Chromosome"/>
</dbReference>
<dbReference type="GO" id="GO:0015990">
    <property type="term" value="P:electron transport coupled proton transport"/>
    <property type="evidence" value="ECO:0007669"/>
    <property type="project" value="TreeGrafter"/>
</dbReference>
<keyword evidence="3 6" id="KW-1133">Transmembrane helix</keyword>
<dbReference type="GO" id="GO:0003954">
    <property type="term" value="F:NADH dehydrogenase activity"/>
    <property type="evidence" value="ECO:0007669"/>
    <property type="project" value="TreeGrafter"/>
</dbReference>
<organism evidence="9 10">
    <name type="scientific">Ornithinimicrobium avium</name>
    <dbReference type="NCBI Taxonomy" id="2283195"/>
    <lineage>
        <taxon>Bacteria</taxon>
        <taxon>Bacillati</taxon>
        <taxon>Actinomycetota</taxon>
        <taxon>Actinomycetes</taxon>
        <taxon>Micrococcales</taxon>
        <taxon>Ornithinimicrobiaceae</taxon>
        <taxon>Ornithinimicrobium</taxon>
    </lineage>
</organism>
<feature type="transmembrane region" description="Helical" evidence="6">
    <location>
        <begin position="515"/>
        <end position="534"/>
    </location>
</feature>
<dbReference type="PRINTS" id="PR01434">
    <property type="entry name" value="NADHDHGNASE5"/>
</dbReference>
<dbReference type="EMBL" id="CP031229">
    <property type="protein sequence ID" value="AXH98191.1"/>
    <property type="molecule type" value="Genomic_DNA"/>
</dbReference>
<dbReference type="GO" id="GO:0042773">
    <property type="term" value="P:ATP synthesis coupled electron transport"/>
    <property type="evidence" value="ECO:0007669"/>
    <property type="project" value="InterPro"/>
</dbReference>